<protein>
    <submittedName>
        <fullName evidence="1">Uncharacterized protein</fullName>
    </submittedName>
</protein>
<organism evidence="1 2">
    <name type="scientific">Ferranicluibacter rubi</name>
    <dbReference type="NCBI Taxonomy" id="2715133"/>
    <lineage>
        <taxon>Bacteria</taxon>
        <taxon>Pseudomonadati</taxon>
        <taxon>Pseudomonadota</taxon>
        <taxon>Alphaproteobacteria</taxon>
        <taxon>Hyphomicrobiales</taxon>
        <taxon>Rhizobiaceae</taxon>
        <taxon>Ferranicluibacter</taxon>
    </lineage>
</organism>
<proteinExistence type="predicted"/>
<dbReference type="Proteomes" id="UP001155840">
    <property type="component" value="Unassembled WGS sequence"/>
</dbReference>
<gene>
    <name evidence="1" type="ORF">G8E10_06440</name>
</gene>
<dbReference type="AlphaFoldDB" id="A0AA43ZD42"/>
<keyword evidence="2" id="KW-1185">Reference proteome</keyword>
<dbReference type="EMBL" id="JAANCM010000002">
    <property type="protein sequence ID" value="NHT75389.1"/>
    <property type="molecule type" value="Genomic_DNA"/>
</dbReference>
<sequence length="137" mass="15072">MISWFAIVASLFAAAYIYQRMKRQEAEDLSEPDEGQAILDFGRAFPDEAIRAIHPTADGHAFFVRLHDGKAGIVLSQGRHYLCHLIVPGKVRITHAQSGRGLALSFNDTATFDGTYEFPNAETAAEVSLWILGSFSS</sequence>
<reference evidence="1" key="1">
    <citation type="submission" date="2020-03" db="EMBL/GenBank/DDBJ databases">
        <title>Ferranicluibacter endophyticum gen. nov., sp. nov., a new genus isolated from Rubus ulmifolius Schott. stem.</title>
        <authorList>
            <person name="Roca-Couso R."/>
            <person name="Flores-Felix J.D."/>
            <person name="Igual J.M."/>
            <person name="Rivas R."/>
        </authorList>
    </citation>
    <scope>NUCLEOTIDE SEQUENCE</scope>
    <source>
        <strain evidence="1">CRRU44</strain>
    </source>
</reference>
<evidence type="ECO:0000313" key="1">
    <source>
        <dbReference type="EMBL" id="NHT75389.1"/>
    </source>
</evidence>
<name>A0AA43ZD42_9HYPH</name>
<accession>A0AA43ZD42</accession>
<comment type="caution">
    <text evidence="1">The sequence shown here is derived from an EMBL/GenBank/DDBJ whole genome shotgun (WGS) entry which is preliminary data.</text>
</comment>
<evidence type="ECO:0000313" key="2">
    <source>
        <dbReference type="Proteomes" id="UP001155840"/>
    </source>
</evidence>